<keyword evidence="3" id="KW-1185">Reference proteome</keyword>
<dbReference type="RefSeq" id="WP_140466832.1">
    <property type="nucleotide sequence ID" value="NZ_RCYZ01000004.1"/>
</dbReference>
<evidence type="ECO:0000256" key="1">
    <source>
        <dbReference type="SAM" id="MobiDB-lite"/>
    </source>
</evidence>
<feature type="compositionally biased region" description="Polar residues" evidence="1">
    <location>
        <begin position="112"/>
        <end position="123"/>
    </location>
</feature>
<organism evidence="2 3">
    <name type="scientific">Hymenobacter nivis</name>
    <dbReference type="NCBI Taxonomy" id="1850093"/>
    <lineage>
        <taxon>Bacteria</taxon>
        <taxon>Pseudomonadati</taxon>
        <taxon>Bacteroidota</taxon>
        <taxon>Cytophagia</taxon>
        <taxon>Cytophagales</taxon>
        <taxon>Hymenobacteraceae</taxon>
        <taxon>Hymenobacter</taxon>
    </lineage>
</organism>
<dbReference type="EMBL" id="RCYZ01000004">
    <property type="protein sequence ID" value="TPG66091.1"/>
    <property type="molecule type" value="Genomic_DNA"/>
</dbReference>
<reference evidence="2 3" key="1">
    <citation type="journal article" date="2019" name="Environ. Microbiol.">
        <title>Species interactions and distinct microbial communities in high Arctic permafrost affected cryosols are associated with the CH4 and CO2 gas fluxes.</title>
        <authorList>
            <person name="Altshuler I."/>
            <person name="Hamel J."/>
            <person name="Turney S."/>
            <person name="Magnuson E."/>
            <person name="Levesque R."/>
            <person name="Greer C."/>
            <person name="Whyte L.G."/>
        </authorList>
    </citation>
    <scope>NUCLEOTIDE SEQUENCE [LARGE SCALE GENOMIC DNA]</scope>
    <source>
        <strain evidence="2 3">S9.2P</strain>
    </source>
</reference>
<dbReference type="Proteomes" id="UP000317646">
    <property type="component" value="Unassembled WGS sequence"/>
</dbReference>
<proteinExistence type="predicted"/>
<evidence type="ECO:0000313" key="3">
    <source>
        <dbReference type="Proteomes" id="UP000317646"/>
    </source>
</evidence>
<comment type="caution">
    <text evidence="2">The sequence shown here is derived from an EMBL/GenBank/DDBJ whole genome shotgun (WGS) entry which is preliminary data.</text>
</comment>
<name>A0A502GVU6_9BACT</name>
<gene>
    <name evidence="2" type="ORF">EAH73_12030</name>
</gene>
<evidence type="ECO:0000313" key="2">
    <source>
        <dbReference type="EMBL" id="TPG66091.1"/>
    </source>
</evidence>
<sequence length="123" mass="13902">MDPYENPSPFTPAELAACCRRVALNVPEQVERLAAAADHFEALVPPVPVLWSTAEQRTEIDRLIKHPLITRRERTKVLLRMHTLNDDMATRLIAKLGRAIDERENGPGEAQQDLSQLPWLQTA</sequence>
<protein>
    <submittedName>
        <fullName evidence="2">Uncharacterized protein</fullName>
    </submittedName>
</protein>
<accession>A0A502GVU6</accession>
<feature type="region of interest" description="Disordered" evidence="1">
    <location>
        <begin position="103"/>
        <end position="123"/>
    </location>
</feature>
<dbReference type="AlphaFoldDB" id="A0A502GVU6"/>